<evidence type="ECO:0000313" key="3">
    <source>
        <dbReference type="Proteomes" id="UP001153555"/>
    </source>
</evidence>
<protein>
    <recommendedName>
        <fullName evidence="1">F-box domain-containing protein</fullName>
    </recommendedName>
</protein>
<comment type="caution">
    <text evidence="2">The sequence shown here is derived from an EMBL/GenBank/DDBJ whole genome shotgun (WGS) entry which is preliminary data.</text>
</comment>
<dbReference type="Pfam" id="PF00646">
    <property type="entry name" value="F-box"/>
    <property type="match status" value="1"/>
</dbReference>
<dbReference type="PANTHER" id="PTHR31672">
    <property type="entry name" value="BNACNNG10540D PROTEIN"/>
    <property type="match status" value="1"/>
</dbReference>
<dbReference type="Proteomes" id="UP001153555">
    <property type="component" value="Unassembled WGS sequence"/>
</dbReference>
<dbReference type="PROSITE" id="PS50181">
    <property type="entry name" value="FBOX"/>
    <property type="match status" value="1"/>
</dbReference>
<dbReference type="Gene3D" id="1.20.1280.50">
    <property type="match status" value="1"/>
</dbReference>
<reference evidence="2" key="1">
    <citation type="submission" date="2019-12" db="EMBL/GenBank/DDBJ databases">
        <authorList>
            <person name="Scholes J."/>
        </authorList>
    </citation>
    <scope>NUCLEOTIDE SEQUENCE</scope>
</reference>
<dbReference type="PANTHER" id="PTHR31672:SF13">
    <property type="entry name" value="F-BOX PROTEIN CPR30-LIKE"/>
    <property type="match status" value="1"/>
</dbReference>
<dbReference type="InterPro" id="IPR011043">
    <property type="entry name" value="Gal_Oxase/kelch_b-propeller"/>
</dbReference>
<name>A0A9N7N894_STRHE</name>
<dbReference type="OrthoDB" id="1867694at2759"/>
<organism evidence="2 3">
    <name type="scientific">Striga hermonthica</name>
    <name type="common">Purple witchweed</name>
    <name type="synonym">Buchnera hermonthica</name>
    <dbReference type="NCBI Taxonomy" id="68872"/>
    <lineage>
        <taxon>Eukaryota</taxon>
        <taxon>Viridiplantae</taxon>
        <taxon>Streptophyta</taxon>
        <taxon>Embryophyta</taxon>
        <taxon>Tracheophyta</taxon>
        <taxon>Spermatophyta</taxon>
        <taxon>Magnoliopsida</taxon>
        <taxon>eudicotyledons</taxon>
        <taxon>Gunneridae</taxon>
        <taxon>Pentapetalae</taxon>
        <taxon>asterids</taxon>
        <taxon>lamiids</taxon>
        <taxon>Lamiales</taxon>
        <taxon>Orobanchaceae</taxon>
        <taxon>Buchnereae</taxon>
        <taxon>Striga</taxon>
    </lineage>
</organism>
<dbReference type="EMBL" id="CACSLK010027752">
    <property type="protein sequence ID" value="CAA0828684.1"/>
    <property type="molecule type" value="Genomic_DNA"/>
</dbReference>
<evidence type="ECO:0000259" key="1">
    <source>
        <dbReference type="PROSITE" id="PS50181"/>
    </source>
</evidence>
<feature type="domain" description="F-box" evidence="1">
    <location>
        <begin position="4"/>
        <end position="54"/>
    </location>
</feature>
<dbReference type="InterPro" id="IPR050796">
    <property type="entry name" value="SCF_F-box_component"/>
</dbReference>
<gene>
    <name evidence="2" type="ORF">SHERM_24379</name>
</gene>
<dbReference type="InterPro" id="IPR017451">
    <property type="entry name" value="F-box-assoc_interact_dom"/>
</dbReference>
<proteinExistence type="predicted"/>
<dbReference type="SUPFAM" id="SSF50965">
    <property type="entry name" value="Galactose oxidase, central domain"/>
    <property type="match status" value="1"/>
</dbReference>
<dbReference type="InterPro" id="IPR001810">
    <property type="entry name" value="F-box_dom"/>
</dbReference>
<dbReference type="NCBIfam" id="TIGR01640">
    <property type="entry name" value="F_box_assoc_1"/>
    <property type="match status" value="1"/>
</dbReference>
<accession>A0A9N7N894</accession>
<sequence length="392" mass="45598">MSQEPIFPNLPPEIIINILSRLPIKTIISYKLVCKPWLELLETRDFADSHLSKSLPGLIIRKSTIDGSNYTKTLKFFELNDESDHDRHHNLHYNLVTEFDHDSFISHYTCIQGSANGLLFLRDLNTKPNTLHICNPITREYLELRSREKFLYSYPTKVTYGFGVSTKTGRYKVVRVFHECTRDTNTKALLDIPKSECHVYTLGTGSWRKIAHDHAKLEYNCRSTGAFLNGNLHWLVVDLEGTCRISCFDLETELFRTFTIPFNVILNRSRCLGDLFVLGDRLCICDNTSEDEIVIWLMREYEDETSWAKEYVMSKRPDLDGECNEVVRPMKVFRNGDVLMAWDDYFLFYYSERDKGSRSIAMFECMGSIDSCLHKPSFIPLTNFPMENVMSF</sequence>
<keyword evidence="3" id="KW-1185">Reference proteome</keyword>
<dbReference type="SUPFAM" id="SSF81383">
    <property type="entry name" value="F-box domain"/>
    <property type="match status" value="1"/>
</dbReference>
<dbReference type="AlphaFoldDB" id="A0A9N7N894"/>
<dbReference type="Pfam" id="PF07734">
    <property type="entry name" value="FBA_1"/>
    <property type="match status" value="1"/>
</dbReference>
<evidence type="ECO:0000313" key="2">
    <source>
        <dbReference type="EMBL" id="CAA0828684.1"/>
    </source>
</evidence>
<dbReference type="InterPro" id="IPR006527">
    <property type="entry name" value="F-box-assoc_dom_typ1"/>
</dbReference>
<dbReference type="InterPro" id="IPR036047">
    <property type="entry name" value="F-box-like_dom_sf"/>
</dbReference>
<dbReference type="CDD" id="cd22157">
    <property type="entry name" value="F-box_AtFBW1-like"/>
    <property type="match status" value="1"/>
</dbReference>